<dbReference type="AlphaFoldDB" id="H2YY81"/>
<evidence type="ECO:0000256" key="1">
    <source>
        <dbReference type="SAM" id="MobiDB-lite"/>
    </source>
</evidence>
<feature type="region of interest" description="Disordered" evidence="1">
    <location>
        <begin position="148"/>
        <end position="200"/>
    </location>
</feature>
<evidence type="ECO:0000313" key="3">
    <source>
        <dbReference type="Proteomes" id="UP000007875"/>
    </source>
</evidence>
<organism evidence="2 3">
    <name type="scientific">Ciona savignyi</name>
    <name type="common">Pacific transparent sea squirt</name>
    <dbReference type="NCBI Taxonomy" id="51511"/>
    <lineage>
        <taxon>Eukaryota</taxon>
        <taxon>Metazoa</taxon>
        <taxon>Chordata</taxon>
        <taxon>Tunicata</taxon>
        <taxon>Ascidiacea</taxon>
        <taxon>Phlebobranchia</taxon>
        <taxon>Cionidae</taxon>
        <taxon>Ciona</taxon>
    </lineage>
</organism>
<feature type="compositionally biased region" description="Polar residues" evidence="1">
    <location>
        <begin position="14"/>
        <end position="27"/>
    </location>
</feature>
<accession>H2YY81</accession>
<evidence type="ECO:0000313" key="2">
    <source>
        <dbReference type="Ensembl" id="ENSCSAVP00000010292.1"/>
    </source>
</evidence>
<reference evidence="3" key="1">
    <citation type="submission" date="2003-08" db="EMBL/GenBank/DDBJ databases">
        <authorList>
            <person name="Birren B."/>
            <person name="Nusbaum C."/>
            <person name="Abebe A."/>
            <person name="Abouelleil A."/>
            <person name="Adekoya E."/>
            <person name="Ait-zahra M."/>
            <person name="Allen N."/>
            <person name="Allen T."/>
            <person name="An P."/>
            <person name="Anderson M."/>
            <person name="Anderson S."/>
            <person name="Arachchi H."/>
            <person name="Armbruster J."/>
            <person name="Bachantsang P."/>
            <person name="Baldwin J."/>
            <person name="Barry A."/>
            <person name="Bayul T."/>
            <person name="Blitshsteyn B."/>
            <person name="Bloom T."/>
            <person name="Blye J."/>
            <person name="Boguslavskiy L."/>
            <person name="Borowsky M."/>
            <person name="Boukhgalter B."/>
            <person name="Brunache A."/>
            <person name="Butler J."/>
            <person name="Calixte N."/>
            <person name="Calvo S."/>
            <person name="Camarata J."/>
            <person name="Campo K."/>
            <person name="Chang J."/>
            <person name="Cheshatsang Y."/>
            <person name="Citroen M."/>
            <person name="Collymore A."/>
            <person name="Considine T."/>
            <person name="Cook A."/>
            <person name="Cooke P."/>
            <person name="Corum B."/>
            <person name="Cuomo C."/>
            <person name="David R."/>
            <person name="Dawoe T."/>
            <person name="Degray S."/>
            <person name="Dodge S."/>
            <person name="Dooley K."/>
            <person name="Dorje P."/>
            <person name="Dorjee K."/>
            <person name="Dorris L."/>
            <person name="Duffey N."/>
            <person name="Dupes A."/>
            <person name="Elkins T."/>
            <person name="Engels R."/>
            <person name="Erickson J."/>
            <person name="Farina A."/>
            <person name="Faro S."/>
            <person name="Ferreira P."/>
            <person name="Fischer H."/>
            <person name="Fitzgerald M."/>
            <person name="Foley K."/>
            <person name="Gage D."/>
            <person name="Galagan J."/>
            <person name="Gearin G."/>
            <person name="Gnerre S."/>
            <person name="Gnirke A."/>
            <person name="Goyette A."/>
            <person name="Graham J."/>
            <person name="Grandbois E."/>
            <person name="Gyaltsen K."/>
            <person name="Hafez N."/>
            <person name="Hagopian D."/>
            <person name="Hagos B."/>
            <person name="Hall J."/>
            <person name="Hatcher B."/>
            <person name="Heller A."/>
            <person name="Higgins H."/>
            <person name="Honan T."/>
            <person name="Horn A."/>
            <person name="Houde N."/>
            <person name="Hughes L."/>
            <person name="Hulme W."/>
            <person name="Husby E."/>
            <person name="Iliev I."/>
            <person name="Jaffe D."/>
            <person name="Jones C."/>
            <person name="Kamal M."/>
            <person name="Kamat A."/>
            <person name="Kamvysselis M."/>
            <person name="Karlsson E."/>
            <person name="Kells C."/>
            <person name="Kieu A."/>
            <person name="Kisner P."/>
            <person name="Kodira C."/>
            <person name="Kulbokas E."/>
            <person name="Labutti K."/>
            <person name="Lama D."/>
            <person name="Landers T."/>
            <person name="Leger J."/>
            <person name="Levine S."/>
            <person name="Lewis D."/>
            <person name="Lewis T."/>
            <person name="Lindblad-toh K."/>
            <person name="Liu X."/>
            <person name="Lokyitsang T."/>
            <person name="Lokyitsang Y."/>
            <person name="Lucien O."/>
            <person name="Lui A."/>
            <person name="Ma L.J."/>
            <person name="Mabbitt R."/>
            <person name="Macdonald J."/>
            <person name="Maclean C."/>
            <person name="Major J."/>
            <person name="Manning J."/>
            <person name="Marabella R."/>
            <person name="Maru K."/>
            <person name="Matthews C."/>
            <person name="Mauceli E."/>
            <person name="Mccarthy M."/>
            <person name="Mcdonough S."/>
            <person name="Mcghee T."/>
            <person name="Meldrim J."/>
            <person name="Meneus L."/>
            <person name="Mesirov J."/>
            <person name="Mihalev A."/>
            <person name="Mihova T."/>
            <person name="Mikkelsen T."/>
            <person name="Mlenga V."/>
            <person name="Moru K."/>
            <person name="Mozes J."/>
            <person name="Mulrain L."/>
            <person name="Munson G."/>
            <person name="Naylor J."/>
            <person name="Newes C."/>
            <person name="Nguyen C."/>
            <person name="Nguyen N."/>
            <person name="Nguyen T."/>
            <person name="Nicol R."/>
            <person name="Nielsen C."/>
            <person name="Nizzari M."/>
            <person name="Norbu C."/>
            <person name="Norbu N."/>
            <person name="O'donnell P."/>
            <person name="Okoawo O."/>
            <person name="O'leary S."/>
            <person name="Omotosho B."/>
            <person name="O'neill K."/>
            <person name="Osman S."/>
            <person name="Parker S."/>
            <person name="Perrin D."/>
            <person name="Phunkhang P."/>
            <person name="Piqani B."/>
            <person name="Purcell S."/>
            <person name="Rachupka T."/>
            <person name="Ramasamy U."/>
            <person name="Rameau R."/>
            <person name="Ray V."/>
            <person name="Raymond C."/>
            <person name="Retta R."/>
            <person name="Richardson S."/>
            <person name="Rise C."/>
            <person name="Rodriguez J."/>
            <person name="Rogers J."/>
            <person name="Rogov P."/>
            <person name="Rutman M."/>
            <person name="Schupbach R."/>
            <person name="Seaman C."/>
            <person name="Settipalli S."/>
            <person name="Sharpe T."/>
            <person name="Sheridan J."/>
            <person name="Sherpa N."/>
            <person name="Shi J."/>
            <person name="Smirnov S."/>
            <person name="Smith C."/>
            <person name="Sougnez C."/>
            <person name="Spencer B."/>
            <person name="Stalker J."/>
            <person name="Stange-thomann N."/>
            <person name="Stavropoulos S."/>
            <person name="Stetson K."/>
            <person name="Stone C."/>
            <person name="Stone S."/>
            <person name="Stubbs M."/>
            <person name="Talamas J."/>
            <person name="Tchuinga P."/>
            <person name="Tenzing P."/>
            <person name="Tesfaye S."/>
            <person name="Theodore J."/>
            <person name="Thoulutsang Y."/>
            <person name="Topham K."/>
            <person name="Towey S."/>
            <person name="Tsamla T."/>
            <person name="Tsomo N."/>
            <person name="Vallee D."/>
            <person name="Vassiliev H."/>
            <person name="Venkataraman V."/>
            <person name="Vinson J."/>
            <person name="Vo A."/>
            <person name="Wade C."/>
            <person name="Wang S."/>
            <person name="Wangchuk T."/>
            <person name="Wangdi T."/>
            <person name="Whittaker C."/>
            <person name="Wilkinson J."/>
            <person name="Wu Y."/>
            <person name="Wyman D."/>
            <person name="Yadav S."/>
            <person name="Yang S."/>
            <person name="Yang X."/>
            <person name="Yeager S."/>
            <person name="Yee E."/>
            <person name="Young G."/>
            <person name="Zainoun J."/>
            <person name="Zembeck L."/>
            <person name="Zimmer A."/>
            <person name="Zody M."/>
            <person name="Lander E."/>
        </authorList>
    </citation>
    <scope>NUCLEOTIDE SEQUENCE [LARGE SCALE GENOMIC DNA]</scope>
</reference>
<feature type="compositionally biased region" description="Pro residues" evidence="1">
    <location>
        <begin position="244"/>
        <end position="253"/>
    </location>
</feature>
<dbReference type="Ensembl" id="ENSCSAVT00000010417.1">
    <property type="protein sequence ID" value="ENSCSAVP00000010292.1"/>
    <property type="gene ID" value="ENSCSAVG00000006069.1"/>
</dbReference>
<reference evidence="2" key="2">
    <citation type="submission" date="2025-08" db="UniProtKB">
        <authorList>
            <consortium name="Ensembl"/>
        </authorList>
    </citation>
    <scope>IDENTIFICATION</scope>
</reference>
<protein>
    <submittedName>
        <fullName evidence="2">Uncharacterized protein</fullName>
    </submittedName>
</protein>
<dbReference type="HOGENOM" id="CLU_1100588_0_0_1"/>
<feature type="compositionally biased region" description="Basic and acidic residues" evidence="1">
    <location>
        <begin position="232"/>
        <end position="243"/>
    </location>
</feature>
<reference evidence="2" key="3">
    <citation type="submission" date="2025-09" db="UniProtKB">
        <authorList>
            <consortium name="Ensembl"/>
        </authorList>
    </citation>
    <scope>IDENTIFICATION</scope>
</reference>
<sequence>MLKGNASRPDQKLKNTTISDFFTSKSNSVKRKRSTNQTGNELPISKKKIDEGSINNKEQTLQLTSSMMSEESLGSVTVLRECPVVSEEMAHSTTDSHSNNYSTDKNATLKVSTFDSSRLLSAQKEAEVIAMSTEITDDGIDSLIENVQQSSSGSPEFNVESKPATSSQVKEISRPRPCSPLLFDSSQVSTPDPESMEFQDEVSLPAIKEMGDLNKIPYCWETNPFNAKSETRHLKLYNTEHKGPGPPPSKSTT</sequence>
<feature type="region of interest" description="Disordered" evidence="1">
    <location>
        <begin position="1"/>
        <end position="55"/>
    </location>
</feature>
<feature type="region of interest" description="Disordered" evidence="1">
    <location>
        <begin position="232"/>
        <end position="253"/>
    </location>
</feature>
<dbReference type="GeneTree" id="ENSGT00390000003652"/>
<keyword evidence="3" id="KW-1185">Reference proteome</keyword>
<dbReference type="Proteomes" id="UP000007875">
    <property type="component" value="Unassembled WGS sequence"/>
</dbReference>
<proteinExistence type="predicted"/>
<name>H2YY81_CIOSA</name>